<dbReference type="EMBL" id="CP043538">
    <property type="protein sequence ID" value="QGY00782.1"/>
    <property type="molecule type" value="Genomic_DNA"/>
</dbReference>
<dbReference type="GO" id="GO:0016787">
    <property type="term" value="F:hydrolase activity"/>
    <property type="evidence" value="ECO:0007669"/>
    <property type="project" value="UniProtKB-KW"/>
</dbReference>
<feature type="domain" description="BD-FAE-like" evidence="2">
    <location>
        <begin position="70"/>
        <end position="266"/>
    </location>
</feature>
<dbReference type="AlphaFoldDB" id="A0A6B9FE22"/>
<dbReference type="SUPFAM" id="SSF53474">
    <property type="entry name" value="alpha/beta-Hydrolases"/>
    <property type="match status" value="1"/>
</dbReference>
<accession>A0A6B9FE22</accession>
<organism evidence="3 4">
    <name type="scientific">Methylobacterium mesophilicum SR1.6/6</name>
    <dbReference type="NCBI Taxonomy" id="908290"/>
    <lineage>
        <taxon>Bacteria</taxon>
        <taxon>Pseudomonadati</taxon>
        <taxon>Pseudomonadota</taxon>
        <taxon>Alphaproteobacteria</taxon>
        <taxon>Hyphomicrobiales</taxon>
        <taxon>Methylobacteriaceae</taxon>
        <taxon>Methylobacterium</taxon>
    </lineage>
</organism>
<dbReference type="InterPro" id="IPR049492">
    <property type="entry name" value="BD-FAE-like_dom"/>
</dbReference>
<keyword evidence="1 3" id="KW-0378">Hydrolase</keyword>
<dbReference type="Gene3D" id="3.40.50.1820">
    <property type="entry name" value="alpha/beta hydrolase"/>
    <property type="match status" value="1"/>
</dbReference>
<protein>
    <submittedName>
        <fullName evidence="3">Alpha/beta hydrolase</fullName>
    </submittedName>
</protein>
<evidence type="ECO:0000256" key="1">
    <source>
        <dbReference type="ARBA" id="ARBA00022801"/>
    </source>
</evidence>
<reference evidence="3 4" key="1">
    <citation type="journal article" date="2012" name="Genet. Mol. Biol.">
        <title>Analysis of 16S rRNA and mxaF genes revealing insights into Methylobacterium niche-specific plant association.</title>
        <authorList>
            <person name="Dourado M.N."/>
            <person name="Andreote F.D."/>
            <person name="Dini-Andreote F."/>
            <person name="Conti R."/>
            <person name="Araujo J.M."/>
            <person name="Araujo W.L."/>
        </authorList>
    </citation>
    <scope>NUCLEOTIDE SEQUENCE [LARGE SCALE GENOMIC DNA]</scope>
    <source>
        <strain evidence="3 4">SR1.6/6</strain>
    </source>
</reference>
<sequence>MPDLLPDRRSLLLTLATTSVLLSARGADAVGAPERIPLWPGEPPGGGGPQGPLVRDDSGAVKNVATPVLEVYAPETPTGVAVLVAGGGGYARIGMVKEALPAALWLAAQGITAFVLTYRLPREGWGAGPLAPLQDGQRALRLIRAEAGRFRIDPARIGVLGFSAGGHLGGMIAARSAFRAYDPVDAADDLSARPDFATLIYPVVSLEPPYDRTTTRHSLVGEAPSPEASRDWSLHTHIRSGCPTLFLVQADDDAVISPEHSRVLDEACRAARVPVEYHRFAVGGHGFGIGRSEAPVALWPRLCRLWLTSVAVMR</sequence>
<evidence type="ECO:0000313" key="3">
    <source>
        <dbReference type="EMBL" id="QGY00782.1"/>
    </source>
</evidence>
<evidence type="ECO:0000313" key="4">
    <source>
        <dbReference type="Proteomes" id="UP000012488"/>
    </source>
</evidence>
<dbReference type="InterPro" id="IPR050300">
    <property type="entry name" value="GDXG_lipolytic_enzyme"/>
</dbReference>
<dbReference type="OrthoDB" id="9771666at2"/>
<dbReference type="PANTHER" id="PTHR48081">
    <property type="entry name" value="AB HYDROLASE SUPERFAMILY PROTEIN C4A8.06C"/>
    <property type="match status" value="1"/>
</dbReference>
<dbReference type="PANTHER" id="PTHR48081:SF6">
    <property type="entry name" value="PEPTIDASE S9 PROLYL OLIGOPEPTIDASE CATALYTIC DOMAIN-CONTAINING PROTEIN"/>
    <property type="match status" value="1"/>
</dbReference>
<name>A0A6B9FE22_9HYPH</name>
<dbReference type="RefSeq" id="WP_010686407.1">
    <property type="nucleotide sequence ID" value="NZ_CP043538.1"/>
</dbReference>
<dbReference type="InterPro" id="IPR029058">
    <property type="entry name" value="AB_hydrolase_fold"/>
</dbReference>
<dbReference type="Pfam" id="PF20434">
    <property type="entry name" value="BD-FAE"/>
    <property type="match status" value="1"/>
</dbReference>
<evidence type="ECO:0000259" key="2">
    <source>
        <dbReference type="Pfam" id="PF20434"/>
    </source>
</evidence>
<reference evidence="3 4" key="2">
    <citation type="journal article" date="2013" name="Genome Announc.">
        <title>Draft Genome Sequence of Methylobacterium mesophilicum Strain SR1.6/6, Isolated from Citrus sinensis.</title>
        <authorList>
            <person name="Marinho Almeida D."/>
            <person name="Dini-Andreote F."/>
            <person name="Camargo Neves A.A."/>
            <person name="Juca Ramos R.T."/>
            <person name="Andreote F.D."/>
            <person name="Carneiro A.R."/>
            <person name="Oliveira de Souza Lima A."/>
            <person name="Caracciolo Gomes de Sa P.H."/>
            <person name="Ribeiro Barbosa M.S."/>
            <person name="Araujo W.L."/>
            <person name="Silva A."/>
        </authorList>
    </citation>
    <scope>NUCLEOTIDE SEQUENCE [LARGE SCALE GENOMIC DNA]</scope>
    <source>
        <strain evidence="3 4">SR1.6/6</strain>
    </source>
</reference>
<gene>
    <name evidence="3" type="ORF">MMSR116_01805</name>
</gene>
<dbReference type="KEGG" id="mmes:MMSR116_01805"/>
<proteinExistence type="predicted"/>
<dbReference type="Proteomes" id="UP000012488">
    <property type="component" value="Chromosome"/>
</dbReference>